<dbReference type="GO" id="GO:0016491">
    <property type="term" value="F:oxidoreductase activity"/>
    <property type="evidence" value="ECO:0007669"/>
    <property type="project" value="InterPro"/>
</dbReference>
<gene>
    <name evidence="1" type="ORF">HELGO_WM17205</name>
</gene>
<reference evidence="1" key="1">
    <citation type="submission" date="2020-01" db="EMBL/GenBank/DDBJ databases">
        <authorList>
            <person name="Meier V. D."/>
            <person name="Meier V D."/>
        </authorList>
    </citation>
    <scope>NUCLEOTIDE SEQUENCE</scope>
    <source>
        <strain evidence="1">HLG_WM_MAG_02</strain>
    </source>
</reference>
<proteinExistence type="predicted"/>
<dbReference type="SUPFAM" id="SSF55469">
    <property type="entry name" value="FMN-dependent nitroreductase-like"/>
    <property type="match status" value="1"/>
</dbReference>
<accession>A0A6S6TFP2</accession>
<evidence type="ECO:0000313" key="1">
    <source>
        <dbReference type="EMBL" id="CAA6815289.1"/>
    </source>
</evidence>
<dbReference type="EMBL" id="CACVAZ010000098">
    <property type="protein sequence ID" value="CAA6815289.1"/>
    <property type="molecule type" value="Genomic_DNA"/>
</dbReference>
<evidence type="ECO:0008006" key="2">
    <source>
        <dbReference type="Google" id="ProtNLM"/>
    </source>
</evidence>
<organism evidence="1">
    <name type="scientific">uncultured Sulfurovum sp</name>
    <dbReference type="NCBI Taxonomy" id="269237"/>
    <lineage>
        <taxon>Bacteria</taxon>
        <taxon>Pseudomonadati</taxon>
        <taxon>Campylobacterota</taxon>
        <taxon>Epsilonproteobacteria</taxon>
        <taxon>Campylobacterales</taxon>
        <taxon>Sulfurovaceae</taxon>
        <taxon>Sulfurovum</taxon>
        <taxon>environmental samples</taxon>
    </lineage>
</organism>
<dbReference type="PANTHER" id="PTHR42741">
    <property type="entry name" value="NITROREDUCTASE FAMILY PROTEIN"/>
    <property type="match status" value="1"/>
</dbReference>
<dbReference type="Gene3D" id="3.40.109.10">
    <property type="entry name" value="NADH Oxidase"/>
    <property type="match status" value="2"/>
</dbReference>
<dbReference type="AlphaFoldDB" id="A0A6S6TFP2"/>
<dbReference type="InterPro" id="IPR000415">
    <property type="entry name" value="Nitroreductase-like"/>
</dbReference>
<dbReference type="CDD" id="cd02142">
    <property type="entry name" value="McbC_SagB-like_oxidoreductase"/>
    <property type="match status" value="1"/>
</dbReference>
<dbReference type="PANTHER" id="PTHR42741:SF3">
    <property type="entry name" value="NITROREDUCTASE FAMILY PROTEIN"/>
    <property type="match status" value="1"/>
</dbReference>
<protein>
    <recommendedName>
        <fullName evidence="2">Dehydrogenase</fullName>
    </recommendedName>
</protein>
<sequence length="424" mass="49189">MYWYHKETKHSYYSVRSNPNQMDWALQPSTYKNYPNGFEKFELDSENEWHSVIYHTASISTKKYYPTGTHRFLRVNPSAGALYPNELYFQARGIEGFEDGLYHYEVETNRAVLLYRLKKGEGIEPYMGYETAMKGLLFLVSAVYYRSSWKYKNRAFRYCLLDAGHMLGSLEHASLLNDKQLSVVYDIKRRQLNSMFGFAEREFFLSGASLAVPLTEEVKALNFDLMYVEASGTFEQNEYMEIAYRQTSHLLEKKAERQSPHFDYEKLRFKESILKRRSQRGFEGYAITKVEYQRIMEAITAPILSDCDEDIELFVVLNRVHHMPLGLYHNGELLKNEDLSQRAGYLCLEQYSLGTQGAMTFFLLSSAKNYQALYQKAGIMGQRLYAVTSYLDIGCSGIGAYYDDEVNAFVEQEGMVLYALAIGR</sequence>
<name>A0A6S6TFP2_9BACT</name>